<comment type="caution">
    <text evidence="2">The sequence shown here is derived from an EMBL/GenBank/DDBJ whole genome shotgun (WGS) entry which is preliminary data.</text>
</comment>
<dbReference type="Gene3D" id="3.80.10.10">
    <property type="entry name" value="Ribonuclease Inhibitor"/>
    <property type="match status" value="2"/>
</dbReference>
<keyword evidence="3" id="KW-1185">Reference proteome</keyword>
<gene>
    <name evidence="2" type="ORF">HPB52_023062</name>
</gene>
<dbReference type="AlphaFoldDB" id="A0A9D4PL71"/>
<dbReference type="InterPro" id="IPR032675">
    <property type="entry name" value="LRR_dom_sf"/>
</dbReference>
<name>A0A9D4PL71_RHISA</name>
<reference evidence="2" key="1">
    <citation type="journal article" date="2020" name="Cell">
        <title>Large-Scale Comparative Analyses of Tick Genomes Elucidate Their Genetic Diversity and Vector Capacities.</title>
        <authorList>
            <consortium name="Tick Genome and Microbiome Consortium (TIGMIC)"/>
            <person name="Jia N."/>
            <person name="Wang J."/>
            <person name="Shi W."/>
            <person name="Du L."/>
            <person name="Sun Y."/>
            <person name="Zhan W."/>
            <person name="Jiang J.F."/>
            <person name="Wang Q."/>
            <person name="Zhang B."/>
            <person name="Ji P."/>
            <person name="Bell-Sakyi L."/>
            <person name="Cui X.M."/>
            <person name="Yuan T.T."/>
            <person name="Jiang B.G."/>
            <person name="Yang W.F."/>
            <person name="Lam T.T."/>
            <person name="Chang Q.C."/>
            <person name="Ding S.J."/>
            <person name="Wang X.J."/>
            <person name="Zhu J.G."/>
            <person name="Ruan X.D."/>
            <person name="Zhao L."/>
            <person name="Wei J.T."/>
            <person name="Ye R.Z."/>
            <person name="Que T.C."/>
            <person name="Du C.H."/>
            <person name="Zhou Y.H."/>
            <person name="Cheng J.X."/>
            <person name="Dai P.F."/>
            <person name="Guo W.B."/>
            <person name="Han X.H."/>
            <person name="Huang E.J."/>
            <person name="Li L.F."/>
            <person name="Wei W."/>
            <person name="Gao Y.C."/>
            <person name="Liu J.Z."/>
            <person name="Shao H.Z."/>
            <person name="Wang X."/>
            <person name="Wang C.C."/>
            <person name="Yang T.C."/>
            <person name="Huo Q.B."/>
            <person name="Li W."/>
            <person name="Chen H.Y."/>
            <person name="Chen S.E."/>
            <person name="Zhou L.G."/>
            <person name="Ni X.B."/>
            <person name="Tian J.H."/>
            <person name="Sheng Y."/>
            <person name="Liu T."/>
            <person name="Pan Y.S."/>
            <person name="Xia L.Y."/>
            <person name="Li J."/>
            <person name="Zhao F."/>
            <person name="Cao W.C."/>
        </authorList>
    </citation>
    <scope>NUCLEOTIDE SEQUENCE</scope>
    <source>
        <strain evidence="2">Rsan-2018</strain>
    </source>
</reference>
<feature type="region of interest" description="Disordered" evidence="1">
    <location>
        <begin position="193"/>
        <end position="214"/>
    </location>
</feature>
<protein>
    <submittedName>
        <fullName evidence="2">Uncharacterized protein</fullName>
    </submittedName>
</protein>
<sequence length="561" mass="63058">MNVRLRANEPASKLAERLSHAGGPLAVRDLDLTNCFDVNVHQLVTLITQCKLLQHLRCAACNIPPSDVLMLVTQRLPHLVEVEFSCLVDRRIMGAEISRLAGMACNLDCSALKLQRVYVEIGQQHNFRLLSIFLRCCPNASSLHVHLVCGEFHEAVRECHTLLEITDNWTRSGSHPSCLRPFSAIRPVLSISPSMPQSAPTSPTRGPKTCGAAHDYRTSRRPASNLRLYHFRRPWSRSKTNSHLNGFARPASHTTGGTCDNYASYYFCPHLSNTFPAADGTYRDCLREFSTRLRQLVELNVSSFHFGPGIDVTAFFEGGWMPFLQSLSAAPCGFRSVLTLKCLATYCPDFKELDVRFESRGSFCRCAGCESEHLYVNGFHSFASPVFRNGLARLTLSRVHDAACLSFLECCRPVATLRLSYCPLELDYERMSRALAHSSDPICLILQHHLLRLGDTDLLENLHRFTDLQYLYLLLHTRLDERELPSSMTCILRSLPQLKCFHVHYVCDANPEVLRTATWMRGPGGAMSDELVRGGRCFQSCSTATFIGLAKPLNRDFQPML</sequence>
<reference evidence="2" key="2">
    <citation type="submission" date="2021-09" db="EMBL/GenBank/DDBJ databases">
        <authorList>
            <person name="Jia N."/>
            <person name="Wang J."/>
            <person name="Shi W."/>
            <person name="Du L."/>
            <person name="Sun Y."/>
            <person name="Zhan W."/>
            <person name="Jiang J."/>
            <person name="Wang Q."/>
            <person name="Zhang B."/>
            <person name="Ji P."/>
            <person name="Sakyi L.B."/>
            <person name="Cui X."/>
            <person name="Yuan T."/>
            <person name="Jiang B."/>
            <person name="Yang W."/>
            <person name="Lam T.T.-Y."/>
            <person name="Chang Q."/>
            <person name="Ding S."/>
            <person name="Wang X."/>
            <person name="Zhu J."/>
            <person name="Ruan X."/>
            <person name="Zhao L."/>
            <person name="Wei J."/>
            <person name="Que T."/>
            <person name="Du C."/>
            <person name="Cheng J."/>
            <person name="Dai P."/>
            <person name="Han X."/>
            <person name="Huang E."/>
            <person name="Gao Y."/>
            <person name="Liu J."/>
            <person name="Shao H."/>
            <person name="Ye R."/>
            <person name="Li L."/>
            <person name="Wei W."/>
            <person name="Wang X."/>
            <person name="Wang C."/>
            <person name="Huo Q."/>
            <person name="Li W."/>
            <person name="Guo W."/>
            <person name="Chen H."/>
            <person name="Chen S."/>
            <person name="Zhou L."/>
            <person name="Zhou L."/>
            <person name="Ni X."/>
            <person name="Tian J."/>
            <person name="Zhou Y."/>
            <person name="Sheng Y."/>
            <person name="Liu T."/>
            <person name="Pan Y."/>
            <person name="Xia L."/>
            <person name="Li J."/>
            <person name="Zhao F."/>
            <person name="Cao W."/>
        </authorList>
    </citation>
    <scope>NUCLEOTIDE SEQUENCE</scope>
    <source>
        <strain evidence="2">Rsan-2018</strain>
        <tissue evidence="2">Larvae</tissue>
    </source>
</reference>
<feature type="compositionally biased region" description="Polar residues" evidence="1">
    <location>
        <begin position="193"/>
        <end position="204"/>
    </location>
</feature>
<dbReference type="EMBL" id="JABSTV010001253">
    <property type="protein sequence ID" value="KAH7944653.1"/>
    <property type="molecule type" value="Genomic_DNA"/>
</dbReference>
<dbReference type="SUPFAM" id="SSF52047">
    <property type="entry name" value="RNI-like"/>
    <property type="match status" value="1"/>
</dbReference>
<evidence type="ECO:0000313" key="3">
    <source>
        <dbReference type="Proteomes" id="UP000821837"/>
    </source>
</evidence>
<evidence type="ECO:0000256" key="1">
    <source>
        <dbReference type="SAM" id="MobiDB-lite"/>
    </source>
</evidence>
<evidence type="ECO:0000313" key="2">
    <source>
        <dbReference type="EMBL" id="KAH7944653.1"/>
    </source>
</evidence>
<organism evidence="2 3">
    <name type="scientific">Rhipicephalus sanguineus</name>
    <name type="common">Brown dog tick</name>
    <name type="synonym">Ixodes sanguineus</name>
    <dbReference type="NCBI Taxonomy" id="34632"/>
    <lineage>
        <taxon>Eukaryota</taxon>
        <taxon>Metazoa</taxon>
        <taxon>Ecdysozoa</taxon>
        <taxon>Arthropoda</taxon>
        <taxon>Chelicerata</taxon>
        <taxon>Arachnida</taxon>
        <taxon>Acari</taxon>
        <taxon>Parasitiformes</taxon>
        <taxon>Ixodida</taxon>
        <taxon>Ixodoidea</taxon>
        <taxon>Ixodidae</taxon>
        <taxon>Rhipicephalinae</taxon>
        <taxon>Rhipicephalus</taxon>
        <taxon>Rhipicephalus</taxon>
    </lineage>
</organism>
<accession>A0A9D4PL71</accession>
<proteinExistence type="predicted"/>
<dbReference type="VEuPathDB" id="VectorBase:RSAN_056439"/>
<dbReference type="Proteomes" id="UP000821837">
    <property type="component" value="Unassembled WGS sequence"/>
</dbReference>